<dbReference type="Proteomes" id="UP000639338">
    <property type="component" value="Unassembled WGS sequence"/>
</dbReference>
<dbReference type="PANTHER" id="PTHR24256">
    <property type="entry name" value="TRYPTASE-RELATED"/>
    <property type="match status" value="1"/>
</dbReference>
<keyword evidence="6" id="KW-1185">Reference proteome</keyword>
<dbReference type="InterPro" id="IPR009003">
    <property type="entry name" value="Peptidase_S1_PA"/>
</dbReference>
<dbReference type="EMBL" id="JACMRX010000005">
    <property type="protein sequence ID" value="KAF7988621.1"/>
    <property type="molecule type" value="Genomic_DNA"/>
</dbReference>
<evidence type="ECO:0000313" key="5">
    <source>
        <dbReference type="EMBL" id="KAF7988621.1"/>
    </source>
</evidence>
<dbReference type="InterPro" id="IPR051487">
    <property type="entry name" value="Ser/Thr_Proteases_Immune/Dev"/>
</dbReference>
<reference evidence="5 6" key="1">
    <citation type="submission" date="2020-08" db="EMBL/GenBank/DDBJ databases">
        <title>Aphidius gifuensis genome sequencing and assembly.</title>
        <authorList>
            <person name="Du Z."/>
        </authorList>
    </citation>
    <scope>NUCLEOTIDE SEQUENCE [LARGE SCALE GENOMIC DNA]</scope>
    <source>
        <strain evidence="5">YNYX2018</strain>
        <tissue evidence="5">Adults</tissue>
    </source>
</reference>
<dbReference type="FunFam" id="2.40.10.10:FF:000068">
    <property type="entry name" value="transmembrane protease serine 2"/>
    <property type="match status" value="1"/>
</dbReference>
<name>A0A834XPQ2_APHGI</name>
<feature type="region of interest" description="Disordered" evidence="3">
    <location>
        <begin position="549"/>
        <end position="604"/>
    </location>
</feature>
<proteinExistence type="inferred from homology"/>
<dbReference type="Pfam" id="PF18322">
    <property type="entry name" value="CLIP_1"/>
    <property type="match status" value="1"/>
</dbReference>
<dbReference type="InterPro" id="IPR001314">
    <property type="entry name" value="Peptidase_S1A"/>
</dbReference>
<evidence type="ECO:0000259" key="4">
    <source>
        <dbReference type="PROSITE" id="PS50240"/>
    </source>
</evidence>
<gene>
    <name evidence="5" type="ORF">HCN44_001194</name>
</gene>
<dbReference type="PRINTS" id="PR00722">
    <property type="entry name" value="CHYMOTRYPSIN"/>
</dbReference>
<dbReference type="OrthoDB" id="10064156at2759"/>
<dbReference type="GO" id="GO:0004252">
    <property type="term" value="F:serine-type endopeptidase activity"/>
    <property type="evidence" value="ECO:0007669"/>
    <property type="project" value="InterPro"/>
</dbReference>
<dbReference type="AlphaFoldDB" id="A0A834XPQ2"/>
<evidence type="ECO:0000313" key="6">
    <source>
        <dbReference type="Proteomes" id="UP000639338"/>
    </source>
</evidence>
<dbReference type="Pfam" id="PF18399">
    <property type="entry name" value="CLIP_SPH_Scar"/>
    <property type="match status" value="1"/>
</dbReference>
<dbReference type="InterPro" id="IPR040973">
    <property type="entry name" value="CLIP_SPH_Scar"/>
</dbReference>
<dbReference type="Gene3D" id="2.40.10.10">
    <property type="entry name" value="Trypsin-like serine proteases"/>
    <property type="match status" value="2"/>
</dbReference>
<feature type="domain" description="Peptidase S1" evidence="4">
    <location>
        <begin position="655"/>
        <end position="895"/>
    </location>
</feature>
<dbReference type="CDD" id="cd00190">
    <property type="entry name" value="Tryp_SPc"/>
    <property type="match status" value="1"/>
</dbReference>
<feature type="compositionally biased region" description="Pro residues" evidence="3">
    <location>
        <begin position="587"/>
        <end position="597"/>
    </location>
</feature>
<keyword evidence="1" id="KW-1015">Disulfide bond</keyword>
<protein>
    <recommendedName>
        <fullName evidence="4">Peptidase S1 domain-containing protein</fullName>
    </recommendedName>
</protein>
<dbReference type="SMART" id="SM00020">
    <property type="entry name" value="Tryp_SPc"/>
    <property type="match status" value="1"/>
</dbReference>
<dbReference type="SUPFAM" id="SSF50494">
    <property type="entry name" value="Trypsin-like serine proteases"/>
    <property type="match status" value="1"/>
</dbReference>
<accession>A0A834XPQ2</accession>
<dbReference type="Pfam" id="PF00089">
    <property type="entry name" value="Trypsin"/>
    <property type="match status" value="1"/>
</dbReference>
<dbReference type="InterPro" id="IPR001254">
    <property type="entry name" value="Trypsin_dom"/>
</dbReference>
<dbReference type="PROSITE" id="PS50240">
    <property type="entry name" value="TRYPSIN_DOM"/>
    <property type="match status" value="1"/>
</dbReference>
<feature type="region of interest" description="Disordered" evidence="3">
    <location>
        <begin position="403"/>
        <end position="433"/>
    </location>
</feature>
<evidence type="ECO:0000256" key="2">
    <source>
        <dbReference type="ARBA" id="ARBA00024195"/>
    </source>
</evidence>
<comment type="caution">
    <text evidence="5">The sequence shown here is derived from an EMBL/GenBank/DDBJ whole genome shotgun (WGS) entry which is preliminary data.</text>
</comment>
<dbReference type="InterPro" id="IPR041515">
    <property type="entry name" value="PPAF-2-like_Clip"/>
</dbReference>
<organism evidence="5 6">
    <name type="scientific">Aphidius gifuensis</name>
    <name type="common">Parasitoid wasp</name>
    <dbReference type="NCBI Taxonomy" id="684658"/>
    <lineage>
        <taxon>Eukaryota</taxon>
        <taxon>Metazoa</taxon>
        <taxon>Ecdysozoa</taxon>
        <taxon>Arthropoda</taxon>
        <taxon>Hexapoda</taxon>
        <taxon>Insecta</taxon>
        <taxon>Pterygota</taxon>
        <taxon>Neoptera</taxon>
        <taxon>Endopterygota</taxon>
        <taxon>Hymenoptera</taxon>
        <taxon>Apocrita</taxon>
        <taxon>Ichneumonoidea</taxon>
        <taxon>Braconidae</taxon>
        <taxon>Aphidiinae</taxon>
        <taxon>Aphidius</taxon>
    </lineage>
</organism>
<feature type="compositionally biased region" description="Polar residues" evidence="3">
    <location>
        <begin position="405"/>
        <end position="418"/>
    </location>
</feature>
<comment type="similarity">
    <text evidence="2">Belongs to the peptidase S1 family. CLIP subfamily.</text>
</comment>
<dbReference type="InterPro" id="IPR043504">
    <property type="entry name" value="Peptidase_S1_PA_chymotrypsin"/>
</dbReference>
<evidence type="ECO:0000256" key="1">
    <source>
        <dbReference type="ARBA" id="ARBA00023157"/>
    </source>
</evidence>
<dbReference type="GO" id="GO:0006508">
    <property type="term" value="P:proteolysis"/>
    <property type="evidence" value="ECO:0007669"/>
    <property type="project" value="InterPro"/>
</dbReference>
<sequence>MGIYADGPNAMRYIYVLFHGEHQPGAQIMRRTTILLLCAVAFINASPYTKIPEAHSQTHANLNIGNYEESPEANGYASANAVSNAYASSSANARAEANSNAYAVANANAHAEANAHADGHIHGASKCTNDAHKNDKYDELSQSEYRGIPQGFHSAHYRPDNIDELSKNDREQHNAVKSGHYSGENYKQQTGNNQYWWMGNNSPFESNKKTSVVCSSAGCNSNKGNAVTPGSSQIGQVTLNLHGNPFLQGGVSSSSVSSFNSGSFQTGVIKENYNKQDHSKNPFLNGGSSATAAASANTYPKQQISSTTAKAISAGNPFFNNAGFGSSQATASASASASAAASANAYPSEQISSTTIKTIGAGNPFFNNAGVGSSQASAVATASASASANSFSNGNSASTFGSNNQFVNSIPQVPQSTELPPYENDVPNKNYDQSYDNYEQQNIQSGFGLKLTCSGQGKICVAKNLCNNGYVSQNFQGLTQVRSGNQQCDVNREVCCNIKNDYSVVNNDQSPESTVFGNVNLPGNNGIIYHPDQSNGLFGDANIDQDFDFNSGDHVSKGSGGGTLNGYLPPDGNPSNTIENVIKPKPTTTPPPPPPTRKPIEPAPTHLDLGGCAAALLCVESSLCGKDGVISSTRMSLTQEQLLQRVALSVERPEYLKDEDVAFGEIPWQVMVLSLQKKSILCGGALIAPNAVLTSARCVDGYKPQDISIKVGEWKLGYELKEQEPLPFEIVFVKQVVSHPGYQSGSVAYDVAVLLLEHPVKLDRHVDTICLSEKLPTPDMKCISTGWGKFIIENHVAGALMHSIDVDVIGKQECLQRLEGAESKIDIDDSLVCAKAHRQNNNMCQVDLGSPLACDRGDGNYAIMGVYTQETGCSPIDQVTTFATIDYAWIKYVLDNPTEIEQQQQQTTTDVPQVIELSTSGINIYQAPQYLPPK</sequence>
<evidence type="ECO:0000256" key="3">
    <source>
        <dbReference type="SAM" id="MobiDB-lite"/>
    </source>
</evidence>